<evidence type="ECO:0000313" key="3">
    <source>
        <dbReference type="Proteomes" id="UP000838412"/>
    </source>
</evidence>
<accession>A0A8K0E7H0</accession>
<dbReference type="EMBL" id="OV696697">
    <property type="protein sequence ID" value="CAH1242490.1"/>
    <property type="molecule type" value="Genomic_DNA"/>
</dbReference>
<name>A0A8K0E7H0_BRALA</name>
<protein>
    <submittedName>
        <fullName evidence="2">Hypp6763 protein</fullName>
    </submittedName>
</protein>
<evidence type="ECO:0000313" key="2">
    <source>
        <dbReference type="EMBL" id="CAH1242490.1"/>
    </source>
</evidence>
<sequence>MLEAELRDLDNIQAFHLTTHILPDEEVDAAEVMMDPTLHGLTRYVEAADQDRILEAEAAALEEEIESSEGDLAWIIYQEEDDFDEDEEYDVPISLLVEQNAVELVEDIKCLIEI</sequence>
<gene>
    <name evidence="2" type="primary">Hypp6763</name>
    <name evidence="2" type="ORF">BLAG_LOCUS5780</name>
</gene>
<evidence type="ECO:0000256" key="1">
    <source>
        <dbReference type="SAM" id="Coils"/>
    </source>
</evidence>
<dbReference type="AlphaFoldDB" id="A0A8K0E7H0"/>
<organism evidence="2 3">
    <name type="scientific">Branchiostoma lanceolatum</name>
    <name type="common">Common lancelet</name>
    <name type="synonym">Amphioxus lanceolatum</name>
    <dbReference type="NCBI Taxonomy" id="7740"/>
    <lineage>
        <taxon>Eukaryota</taxon>
        <taxon>Metazoa</taxon>
        <taxon>Chordata</taxon>
        <taxon>Cephalochordata</taxon>
        <taxon>Leptocardii</taxon>
        <taxon>Amphioxiformes</taxon>
        <taxon>Branchiostomatidae</taxon>
        <taxon>Branchiostoma</taxon>
    </lineage>
</organism>
<reference evidence="2" key="1">
    <citation type="submission" date="2022-01" db="EMBL/GenBank/DDBJ databases">
        <authorList>
            <person name="Braso-Vives M."/>
        </authorList>
    </citation>
    <scope>NUCLEOTIDE SEQUENCE</scope>
</reference>
<dbReference type="Proteomes" id="UP000838412">
    <property type="component" value="Chromosome 12"/>
</dbReference>
<keyword evidence="3" id="KW-1185">Reference proteome</keyword>
<feature type="coiled-coil region" evidence="1">
    <location>
        <begin position="44"/>
        <end position="71"/>
    </location>
</feature>
<proteinExistence type="predicted"/>
<keyword evidence="1" id="KW-0175">Coiled coil</keyword>